<protein>
    <submittedName>
        <fullName evidence="1">Uncharacterized protein</fullName>
    </submittedName>
</protein>
<gene>
    <name evidence="1" type="ORF">MTBBW1_2710009</name>
</gene>
<sequence length="73" mass="8415">MHGIRGGAKQKNTIETKMILIYLPIEITSTDILTHISQKDASPYTAIPEALSSINRENIYIFFKFFFESFFLI</sequence>
<proteinExistence type="predicted"/>
<keyword evidence="2" id="KW-1185">Reference proteome</keyword>
<dbReference type="AlphaFoldDB" id="A0A1W1HFG9"/>
<reference evidence="1 2" key="1">
    <citation type="submission" date="2017-03" db="EMBL/GenBank/DDBJ databases">
        <authorList>
            <person name="Afonso C.L."/>
            <person name="Miller P.J."/>
            <person name="Scott M.A."/>
            <person name="Spackman E."/>
            <person name="Goraichik I."/>
            <person name="Dimitrov K.M."/>
            <person name="Suarez D.L."/>
            <person name="Swayne D.E."/>
        </authorList>
    </citation>
    <scope>NUCLEOTIDE SEQUENCE [LARGE SCALE GENOMIC DNA]</scope>
    <source>
        <strain evidence="1">PRJEB14757</strain>
    </source>
</reference>
<dbReference type="Proteomes" id="UP000191931">
    <property type="component" value="Unassembled WGS sequence"/>
</dbReference>
<evidence type="ECO:0000313" key="2">
    <source>
        <dbReference type="Proteomes" id="UP000191931"/>
    </source>
</evidence>
<dbReference type="EMBL" id="FWEV01000192">
    <property type="protein sequence ID" value="SLM31122.1"/>
    <property type="molecule type" value="Genomic_DNA"/>
</dbReference>
<name>A0A1W1HFG9_9BACT</name>
<evidence type="ECO:0000313" key="1">
    <source>
        <dbReference type="EMBL" id="SLM31122.1"/>
    </source>
</evidence>
<organism evidence="1 2">
    <name type="scientific">Desulfamplus magnetovallimortis</name>
    <dbReference type="NCBI Taxonomy" id="1246637"/>
    <lineage>
        <taxon>Bacteria</taxon>
        <taxon>Pseudomonadati</taxon>
        <taxon>Thermodesulfobacteriota</taxon>
        <taxon>Desulfobacteria</taxon>
        <taxon>Desulfobacterales</taxon>
        <taxon>Desulfobacteraceae</taxon>
        <taxon>Desulfamplus</taxon>
    </lineage>
</organism>
<accession>A0A1W1HFG9</accession>